<evidence type="ECO:0000313" key="2">
    <source>
        <dbReference type="Proteomes" id="UP000308197"/>
    </source>
</evidence>
<proteinExistence type="predicted"/>
<protein>
    <submittedName>
        <fullName evidence="1">Uncharacterized protein</fullName>
    </submittedName>
</protein>
<keyword evidence="2" id="KW-1185">Reference proteome</keyword>
<reference evidence="1 2" key="1">
    <citation type="journal article" date="2019" name="Nat. Ecol. Evol.">
        <title>Megaphylogeny resolves global patterns of mushroom evolution.</title>
        <authorList>
            <person name="Varga T."/>
            <person name="Krizsan K."/>
            <person name="Foldi C."/>
            <person name="Dima B."/>
            <person name="Sanchez-Garcia M."/>
            <person name="Sanchez-Ramirez S."/>
            <person name="Szollosi G.J."/>
            <person name="Szarkandi J.G."/>
            <person name="Papp V."/>
            <person name="Albert L."/>
            <person name="Andreopoulos W."/>
            <person name="Angelini C."/>
            <person name="Antonin V."/>
            <person name="Barry K.W."/>
            <person name="Bougher N.L."/>
            <person name="Buchanan P."/>
            <person name="Buyck B."/>
            <person name="Bense V."/>
            <person name="Catcheside P."/>
            <person name="Chovatia M."/>
            <person name="Cooper J."/>
            <person name="Damon W."/>
            <person name="Desjardin D."/>
            <person name="Finy P."/>
            <person name="Geml J."/>
            <person name="Haridas S."/>
            <person name="Hughes K."/>
            <person name="Justo A."/>
            <person name="Karasinski D."/>
            <person name="Kautmanova I."/>
            <person name="Kiss B."/>
            <person name="Kocsube S."/>
            <person name="Kotiranta H."/>
            <person name="LaButti K.M."/>
            <person name="Lechner B.E."/>
            <person name="Liimatainen K."/>
            <person name="Lipzen A."/>
            <person name="Lukacs Z."/>
            <person name="Mihaltcheva S."/>
            <person name="Morgado L.N."/>
            <person name="Niskanen T."/>
            <person name="Noordeloos M.E."/>
            <person name="Ohm R.A."/>
            <person name="Ortiz-Santana B."/>
            <person name="Ovrebo C."/>
            <person name="Racz N."/>
            <person name="Riley R."/>
            <person name="Savchenko A."/>
            <person name="Shiryaev A."/>
            <person name="Soop K."/>
            <person name="Spirin V."/>
            <person name="Szebenyi C."/>
            <person name="Tomsovsky M."/>
            <person name="Tulloss R.E."/>
            <person name="Uehling J."/>
            <person name="Grigoriev I.V."/>
            <person name="Vagvolgyi C."/>
            <person name="Papp T."/>
            <person name="Martin F.M."/>
            <person name="Miettinen O."/>
            <person name="Hibbett D.S."/>
            <person name="Nagy L.G."/>
        </authorList>
    </citation>
    <scope>NUCLEOTIDE SEQUENCE [LARGE SCALE GENOMIC DNA]</scope>
    <source>
        <strain evidence="1 2">HHB13444</strain>
    </source>
</reference>
<feature type="non-terminal residue" evidence="1">
    <location>
        <position position="1"/>
    </location>
</feature>
<dbReference type="InParanoid" id="A0A5C3NXL8"/>
<sequence length="102" mass="11761">VHRRVRYLSTEGGIGLLDIKVRNEAIDLTWLRDYLNLSGGRPKWAKIADTLFNRARVNPTRGSERDTYINPFLQTWVTSTHHTKKLPNDLVRLVKAGERHGI</sequence>
<gene>
    <name evidence="1" type="ORF">K466DRAFT_441473</name>
</gene>
<feature type="non-terminal residue" evidence="1">
    <location>
        <position position="102"/>
    </location>
</feature>
<dbReference type="Proteomes" id="UP000308197">
    <property type="component" value="Unassembled WGS sequence"/>
</dbReference>
<accession>A0A5C3NXL8</accession>
<dbReference type="AlphaFoldDB" id="A0A5C3NXL8"/>
<organism evidence="1 2">
    <name type="scientific">Polyporus arcularius HHB13444</name>
    <dbReference type="NCBI Taxonomy" id="1314778"/>
    <lineage>
        <taxon>Eukaryota</taxon>
        <taxon>Fungi</taxon>
        <taxon>Dikarya</taxon>
        <taxon>Basidiomycota</taxon>
        <taxon>Agaricomycotina</taxon>
        <taxon>Agaricomycetes</taxon>
        <taxon>Polyporales</taxon>
        <taxon>Polyporaceae</taxon>
        <taxon>Polyporus</taxon>
    </lineage>
</organism>
<evidence type="ECO:0000313" key="1">
    <source>
        <dbReference type="EMBL" id="TFK81098.1"/>
    </source>
</evidence>
<name>A0A5C3NXL8_9APHY</name>
<dbReference type="EMBL" id="ML211655">
    <property type="protein sequence ID" value="TFK81098.1"/>
    <property type="molecule type" value="Genomic_DNA"/>
</dbReference>